<keyword evidence="2" id="KW-1185">Reference proteome</keyword>
<dbReference type="EMBL" id="CM020620">
    <property type="protein sequence ID" value="KAK1869325.1"/>
    <property type="molecule type" value="Genomic_DNA"/>
</dbReference>
<evidence type="ECO:0000313" key="2">
    <source>
        <dbReference type="Proteomes" id="UP000798662"/>
    </source>
</evidence>
<organism evidence="1 2">
    <name type="scientific">Pyropia yezoensis</name>
    <name type="common">Susabi-nori</name>
    <name type="synonym">Porphyra yezoensis</name>
    <dbReference type="NCBI Taxonomy" id="2788"/>
    <lineage>
        <taxon>Eukaryota</taxon>
        <taxon>Rhodophyta</taxon>
        <taxon>Bangiophyceae</taxon>
        <taxon>Bangiales</taxon>
        <taxon>Bangiaceae</taxon>
        <taxon>Pyropia</taxon>
    </lineage>
</organism>
<evidence type="ECO:0000313" key="1">
    <source>
        <dbReference type="EMBL" id="KAK1869325.1"/>
    </source>
</evidence>
<dbReference type="Proteomes" id="UP000798662">
    <property type="component" value="Chromosome 3"/>
</dbReference>
<protein>
    <submittedName>
        <fullName evidence="1">Uncharacterized protein</fullName>
    </submittedName>
</protein>
<reference evidence="1" key="1">
    <citation type="submission" date="2019-11" db="EMBL/GenBank/DDBJ databases">
        <title>Nori genome reveals adaptations in red seaweeds to the harsh intertidal environment.</title>
        <authorList>
            <person name="Wang D."/>
            <person name="Mao Y."/>
        </authorList>
    </citation>
    <scope>NUCLEOTIDE SEQUENCE</scope>
    <source>
        <tissue evidence="1">Gametophyte</tissue>
    </source>
</reference>
<name>A0ACC3CGI6_PYRYE</name>
<gene>
    <name evidence="1" type="ORF">I4F81_011803</name>
</gene>
<proteinExistence type="predicted"/>
<sequence length="1035" mass="103264">MARAQGPSSEPPLARRLPGPVAAQYRSNVRDTRASPAPGRERRGRRYPTTMGGRGVSSSPRAWIRQPRPPRRRARPSSPPPPRHAGTVVSGTRHAPARAALAVRPPPPPPPPPPPLPPGLVVAMARWRRRSALPAAAVAAAAAAAVAVGWAVAAAAAAAPAGDLTDLIKAKQRATVALAVAAREALTGPRRCELLATCAPAGAANCSVAACAWTFGPGVLSCTGRAANPVNGCGNDGGGCTGIKLSMNASFVRVAAGTELSVANGLVPLDVYTQICQLRALDPLFVAQAADTVPWAYIGTSTGMHRTYPGQRQQYTPDGECEPYDPRLRPWYASAASGPLDVAIVVDRSAGMGTRRTPAGRPVLDAAIAAVAGLLGTLDWSSYVGVVRYNDEADTLLSRRVLERADAGNVATLQREVAGLRPEGGVDLAAALGRAYDLLSRSSADPAGSSARCTRVLFLVTGTEDDCYARECGPASPGPCTCTSSILAAVRAKQASLAADNAEPVNLIVLSFGGVTDELGRQLTCGGAGAAAQGLWVPISDDGGNLITAMAPAYRWLSTARRGVDLLPESVFFSEKYQDNSGYGEMTTAAMPFYDAAGALLGVAGVDIPFSEIAARSATPDDEITTLSGQGTCTRLRLSSCEQQALRGAGGVCAERLPHDTAGCFVPPPAAAAAAPGADGGPAVWVPVLAPADALPAAAAAAACAGLTPAGDGRLATARTPAEATALAGVLGEDPTWIGLSRPSADAAYAWALGGDGDALPLAYSSGWPRGAPPSAAAGNCVVGDRRGVTANWVAAACGVKAAYVCELPLAAVVGANASSPAVCGGGVHRIGGGDAAAAAARVNPPPAACAAAATPRPCAEPSARQRRPFCALGAPGDQCEDRCCAGCECTVRAAGAGAPGGGDGGGGGGSGLGGGAIAGIVVGGLVGLIVAAALVAAAGWFAAPWVRRCCGGGVAGGGAGGVLAGEPEKESSVGPSPEGSRAGDDAAAGLAAWEEPAAEAAYVPEALGAGAGGYERGGVEPGSGGYSRPHLPLR</sequence>
<accession>A0ACC3CGI6</accession>
<comment type="caution">
    <text evidence="1">The sequence shown here is derived from an EMBL/GenBank/DDBJ whole genome shotgun (WGS) entry which is preliminary data.</text>
</comment>